<evidence type="ECO:0000259" key="2">
    <source>
        <dbReference type="SMART" id="SM00694"/>
    </source>
</evidence>
<dbReference type="GeneID" id="20082309"/>
<dbReference type="EMBL" id="KI913960">
    <property type="protein sequence ID" value="ETW02761.1"/>
    <property type="molecule type" value="Genomic_DNA"/>
</dbReference>
<protein>
    <recommendedName>
        <fullName evidence="2">Peroxin/Ferlin domain-containing protein</fullName>
    </recommendedName>
</protein>
<feature type="compositionally biased region" description="Polar residues" evidence="1">
    <location>
        <begin position="194"/>
        <end position="216"/>
    </location>
</feature>
<evidence type="ECO:0000256" key="1">
    <source>
        <dbReference type="SAM" id="MobiDB-lite"/>
    </source>
</evidence>
<sequence>MATGDGGDAKGPSRVMSYHDRLVHFYTEHNPSMIPSIESLLRRYKGEEEALIQSVHIKYDVRDLVSDEAVDDIFENERYSYLTMSFGSTYNTYPGHLLVLDRKRWSAASGKPSSQDMHEVEPTLPDGYEWTGQWTIDSTYVKCDKEGWTYAFDFSNFRAMLLNDQSHSAAGMTDYVRRRRWIRPRRRRALPLPASQSSQDSTAEMSSITPDETTGLSSASHGSTAPTAPPPPSPYRHFAAPTTMSELQASWILHLRALKSVHSMLHHARAARVLRWRAAKAQLQAQLTELASPSQRLPHNQSKLDILKRAMWFPVEKGYIWRASLAGVFVGLQDFWVERLALTFQLHFTDPTRLEATFQGAFCGEFHGIKVKGDKGTRIPNAKWSQVASDFEFRGRWALLCEKEPTGWTLDQAKSTPVDFTAMNMQYRGGLGIPDALVQLILQDLVTNYITDIVAKSLPPELNKLMLRPTSGIEVAGELVVDGLDLAATVHSTLCASSKQREDDPASQVLQVLNLTRPQLNLLLSTRQYNGLDMLFPSLAQFTRYVRLHALDPRADDQDVVENLTKEWIDTWDRILELLQLQRQLHPCDGTNSAYSMAPISFEELIQHTKRHVLQKQLPVRVHLNQLNWRVHVPTMLHTLSTWLTNSATRVSTSAAAKVMGIRLGRKKEAPRNDVAPSSTPAFVTIVLDRLKRFMESGLVRLFHTVMEGKVSGIGRASTCNDDDALLRLQLHDVQLNACGPLDWSTSFAWTRSVGRCRISTIPSQPDLPPNVTFMLEPRASVDPAALATSTPEAVSATLTNIQSSLVLDTTHVCGEVVVCATEYGRDGASSTKDATNLHMQWHPALVAKLRVGSIHATASLRALFQVSVDAVLETLPFPTPAKPWLDKIMTTVLKYCASDALMMAWSVGTSLDDDGMWTCHGAGDHPQPFLAFDQLHLLTLLHDVDDLVAFAIQMHDSATETYPDQGTNCNQ</sequence>
<dbReference type="eggNOG" id="ENOG502RP0A">
    <property type="taxonomic scope" value="Eukaryota"/>
</dbReference>
<feature type="domain" description="Peroxin/Ferlin" evidence="2">
    <location>
        <begin position="147"/>
        <end position="188"/>
    </location>
</feature>
<dbReference type="RefSeq" id="XP_008868145.1">
    <property type="nucleotide sequence ID" value="XM_008869923.1"/>
</dbReference>
<dbReference type="InterPro" id="IPR010482">
    <property type="entry name" value="TECPR1-like_DysF"/>
</dbReference>
<dbReference type="SMART" id="SM00694">
    <property type="entry name" value="DysFC"/>
    <property type="match status" value="1"/>
</dbReference>
<dbReference type="AlphaFoldDB" id="A0A024U8K3"/>
<evidence type="ECO:0000313" key="3">
    <source>
        <dbReference type="EMBL" id="ETW02761.1"/>
    </source>
</evidence>
<feature type="region of interest" description="Disordered" evidence="1">
    <location>
        <begin position="187"/>
        <end position="236"/>
    </location>
</feature>
<organism evidence="3">
    <name type="scientific">Aphanomyces invadans</name>
    <dbReference type="NCBI Taxonomy" id="157072"/>
    <lineage>
        <taxon>Eukaryota</taxon>
        <taxon>Sar</taxon>
        <taxon>Stramenopiles</taxon>
        <taxon>Oomycota</taxon>
        <taxon>Saprolegniomycetes</taxon>
        <taxon>Saprolegniales</taxon>
        <taxon>Verrucalvaceae</taxon>
        <taxon>Aphanomyces</taxon>
    </lineage>
</organism>
<feature type="compositionally biased region" description="Low complexity" evidence="1">
    <location>
        <begin position="217"/>
        <end position="226"/>
    </location>
</feature>
<dbReference type="GO" id="GO:0098588">
    <property type="term" value="C:bounding membrane of organelle"/>
    <property type="evidence" value="ECO:0007669"/>
    <property type="project" value="UniProtKB-ARBA"/>
</dbReference>
<dbReference type="OrthoDB" id="77309at2759"/>
<name>A0A024U8K3_9STRA</name>
<dbReference type="Pfam" id="PF06398">
    <property type="entry name" value="Pex24p"/>
    <property type="match status" value="1"/>
</dbReference>
<reference evidence="3" key="1">
    <citation type="submission" date="2013-12" db="EMBL/GenBank/DDBJ databases">
        <title>The Genome Sequence of Aphanomyces invadans NJM9701.</title>
        <authorList>
            <consortium name="The Broad Institute Genomics Platform"/>
            <person name="Russ C."/>
            <person name="Tyler B."/>
            <person name="van West P."/>
            <person name="Dieguez-Uribeondo J."/>
            <person name="Young S.K."/>
            <person name="Zeng Q."/>
            <person name="Gargeya S."/>
            <person name="Fitzgerald M."/>
            <person name="Abouelleil A."/>
            <person name="Alvarado L."/>
            <person name="Chapman S.B."/>
            <person name="Gainer-Dewar J."/>
            <person name="Goldberg J."/>
            <person name="Griggs A."/>
            <person name="Gujja S."/>
            <person name="Hansen M."/>
            <person name="Howarth C."/>
            <person name="Imamovic A."/>
            <person name="Ireland A."/>
            <person name="Larimer J."/>
            <person name="McCowan C."/>
            <person name="Murphy C."/>
            <person name="Pearson M."/>
            <person name="Poon T.W."/>
            <person name="Priest M."/>
            <person name="Roberts A."/>
            <person name="Saif S."/>
            <person name="Shea T."/>
            <person name="Sykes S."/>
            <person name="Wortman J."/>
            <person name="Nusbaum C."/>
            <person name="Birren B."/>
        </authorList>
    </citation>
    <scope>NUCLEOTIDE SEQUENCE [LARGE SCALE GENOMIC DNA]</scope>
    <source>
        <strain evidence="3">NJM9701</strain>
    </source>
</reference>
<dbReference type="VEuPathDB" id="FungiDB:H310_05259"/>
<proteinExistence type="predicted"/>
<dbReference type="GO" id="GO:0005737">
    <property type="term" value="C:cytoplasm"/>
    <property type="evidence" value="ECO:0007669"/>
    <property type="project" value="UniProtKB-ARBA"/>
</dbReference>
<gene>
    <name evidence="3" type="ORF">H310_05259</name>
</gene>
<dbReference type="STRING" id="157072.A0A024U8K3"/>
<dbReference type="InterPro" id="IPR006614">
    <property type="entry name" value="Peroxin/Ferlin"/>
</dbReference>
<accession>A0A024U8K3</accession>